<protein>
    <submittedName>
        <fullName evidence="2">Uncharacterized protein</fullName>
    </submittedName>
</protein>
<dbReference type="EMBL" id="JBHSQO010000001">
    <property type="protein sequence ID" value="MFC6087829.1"/>
    <property type="molecule type" value="Genomic_DNA"/>
</dbReference>
<evidence type="ECO:0000313" key="2">
    <source>
        <dbReference type="EMBL" id="MFC6087829.1"/>
    </source>
</evidence>
<keyword evidence="1" id="KW-0812">Transmembrane</keyword>
<feature type="transmembrane region" description="Helical" evidence="1">
    <location>
        <begin position="112"/>
        <end position="128"/>
    </location>
</feature>
<reference evidence="3" key="1">
    <citation type="journal article" date="2019" name="Int. J. Syst. Evol. Microbiol.">
        <title>The Global Catalogue of Microorganisms (GCM) 10K type strain sequencing project: providing services to taxonomists for standard genome sequencing and annotation.</title>
        <authorList>
            <consortium name="The Broad Institute Genomics Platform"/>
            <consortium name="The Broad Institute Genome Sequencing Center for Infectious Disease"/>
            <person name="Wu L."/>
            <person name="Ma J."/>
        </authorList>
    </citation>
    <scope>NUCLEOTIDE SEQUENCE [LARGE SCALE GENOMIC DNA]</scope>
    <source>
        <strain evidence="3">CGMCC 4.7246</strain>
    </source>
</reference>
<gene>
    <name evidence="2" type="ORF">ACFP3R_00930</name>
</gene>
<sequence>MSIGALTGICIALFVAAAAFFRLRGRPTTGTPVGRVLRWLAFAGTVGTTVAALPLALSDSAVVLLLLAVPLVPAALVVVSDATGRLVGTTTAAAALLMLLWGVFLASFLTPYFVFPALLLGAAALASIRPRAAGRPAGAA</sequence>
<keyword evidence="3" id="KW-1185">Reference proteome</keyword>
<accession>A0ABW1NWS5</accession>
<dbReference type="Proteomes" id="UP001596220">
    <property type="component" value="Unassembled WGS sequence"/>
</dbReference>
<feature type="transmembrane region" description="Helical" evidence="1">
    <location>
        <begin position="36"/>
        <end position="55"/>
    </location>
</feature>
<keyword evidence="1" id="KW-1133">Transmembrane helix</keyword>
<feature type="transmembrane region" description="Helical" evidence="1">
    <location>
        <begin position="86"/>
        <end position="106"/>
    </location>
</feature>
<name>A0ABW1NWS5_9PSEU</name>
<keyword evidence="1" id="KW-0472">Membrane</keyword>
<evidence type="ECO:0000313" key="3">
    <source>
        <dbReference type="Proteomes" id="UP001596220"/>
    </source>
</evidence>
<comment type="caution">
    <text evidence="2">The sequence shown here is derived from an EMBL/GenBank/DDBJ whole genome shotgun (WGS) entry which is preliminary data.</text>
</comment>
<proteinExistence type="predicted"/>
<feature type="transmembrane region" description="Helical" evidence="1">
    <location>
        <begin position="6"/>
        <end position="24"/>
    </location>
</feature>
<evidence type="ECO:0000256" key="1">
    <source>
        <dbReference type="SAM" id="Phobius"/>
    </source>
</evidence>
<organism evidence="2 3">
    <name type="scientific">Saccharothrix lopnurensis</name>
    <dbReference type="NCBI Taxonomy" id="1670621"/>
    <lineage>
        <taxon>Bacteria</taxon>
        <taxon>Bacillati</taxon>
        <taxon>Actinomycetota</taxon>
        <taxon>Actinomycetes</taxon>
        <taxon>Pseudonocardiales</taxon>
        <taxon>Pseudonocardiaceae</taxon>
        <taxon>Saccharothrix</taxon>
    </lineage>
</organism>
<feature type="transmembrane region" description="Helical" evidence="1">
    <location>
        <begin position="61"/>
        <end position="79"/>
    </location>
</feature>
<dbReference type="RefSeq" id="WP_380631781.1">
    <property type="nucleotide sequence ID" value="NZ_JBHSQO010000001.1"/>
</dbReference>